<comment type="caution">
    <text evidence="2">The sequence shown here is derived from an EMBL/GenBank/DDBJ whole genome shotgun (WGS) entry which is preliminary data.</text>
</comment>
<keyword evidence="1" id="KW-0732">Signal</keyword>
<gene>
    <name evidence="2" type="ORF">ACFOEX_01220</name>
</gene>
<dbReference type="RefSeq" id="WP_376829473.1">
    <property type="nucleotide sequence ID" value="NZ_JBHLWR010000006.1"/>
</dbReference>
<evidence type="ECO:0000313" key="3">
    <source>
        <dbReference type="Proteomes" id="UP001595536"/>
    </source>
</evidence>
<organism evidence="2 3">
    <name type="scientific">Camelimonas abortus</name>
    <dbReference type="NCBI Taxonomy" id="1017184"/>
    <lineage>
        <taxon>Bacteria</taxon>
        <taxon>Pseudomonadati</taxon>
        <taxon>Pseudomonadota</taxon>
        <taxon>Alphaproteobacteria</taxon>
        <taxon>Hyphomicrobiales</taxon>
        <taxon>Chelatococcaceae</taxon>
        <taxon>Camelimonas</taxon>
    </lineage>
</organism>
<name>A0ABV7LBJ1_9HYPH</name>
<evidence type="ECO:0000256" key="1">
    <source>
        <dbReference type="SAM" id="SignalP"/>
    </source>
</evidence>
<dbReference type="Proteomes" id="UP001595536">
    <property type="component" value="Unassembled WGS sequence"/>
</dbReference>
<proteinExistence type="predicted"/>
<reference evidence="3" key="1">
    <citation type="journal article" date="2019" name="Int. J. Syst. Evol. Microbiol.">
        <title>The Global Catalogue of Microorganisms (GCM) 10K type strain sequencing project: providing services to taxonomists for standard genome sequencing and annotation.</title>
        <authorList>
            <consortium name="The Broad Institute Genomics Platform"/>
            <consortium name="The Broad Institute Genome Sequencing Center for Infectious Disease"/>
            <person name="Wu L."/>
            <person name="Ma J."/>
        </authorList>
    </citation>
    <scope>NUCLEOTIDE SEQUENCE [LARGE SCALE GENOMIC DNA]</scope>
    <source>
        <strain evidence="3">CCM 7941</strain>
    </source>
</reference>
<evidence type="ECO:0000313" key="2">
    <source>
        <dbReference type="EMBL" id="MFC3264980.1"/>
    </source>
</evidence>
<feature type="chain" id="PRO_5045966287" evidence="1">
    <location>
        <begin position="23"/>
        <end position="161"/>
    </location>
</feature>
<feature type="signal peptide" evidence="1">
    <location>
        <begin position="1"/>
        <end position="22"/>
    </location>
</feature>
<keyword evidence="3" id="KW-1185">Reference proteome</keyword>
<accession>A0ABV7LBJ1</accession>
<dbReference type="EMBL" id="JBHRUV010000006">
    <property type="protein sequence ID" value="MFC3264980.1"/>
    <property type="molecule type" value="Genomic_DNA"/>
</dbReference>
<sequence>MFKQISTLFLTLATALPATALAGAAAARDQVPAETRVAPWSGAVPGCAENMVLYKVAHRFGRTESRYWNSNLAIDGFDHVTELAYRPYGADFIPRRYCSARAWMSDGERRTVYYTVTEAMGRPGPGLLNAGYEPYGVEYCIVGLDRGWAYPPACRSFRPRN</sequence>
<protein>
    <submittedName>
        <fullName evidence="2">Uncharacterized protein</fullName>
    </submittedName>
</protein>